<gene>
    <name evidence="1" type="ORF">KDK_20070</name>
</gene>
<evidence type="ECO:0000313" key="1">
    <source>
        <dbReference type="EMBL" id="GCE18207.1"/>
    </source>
</evidence>
<organism evidence="1 2">
    <name type="scientific">Dictyobacter kobayashii</name>
    <dbReference type="NCBI Taxonomy" id="2014872"/>
    <lineage>
        <taxon>Bacteria</taxon>
        <taxon>Bacillati</taxon>
        <taxon>Chloroflexota</taxon>
        <taxon>Ktedonobacteria</taxon>
        <taxon>Ktedonobacterales</taxon>
        <taxon>Dictyobacteraceae</taxon>
        <taxon>Dictyobacter</taxon>
    </lineage>
</organism>
<accession>A0A402AGH4</accession>
<evidence type="ECO:0000313" key="2">
    <source>
        <dbReference type="Proteomes" id="UP000287188"/>
    </source>
</evidence>
<reference evidence="2" key="1">
    <citation type="submission" date="2018-12" db="EMBL/GenBank/DDBJ databases">
        <title>Tengunoibacter tsumagoiensis gen. nov., sp. nov., Dictyobacter kobayashii sp. nov., D. alpinus sp. nov., and D. joshuensis sp. nov. and description of Dictyobacteraceae fam. nov. within the order Ktedonobacterales isolated from Tengu-no-mugimeshi.</title>
        <authorList>
            <person name="Wang C.M."/>
            <person name="Zheng Y."/>
            <person name="Sakai Y."/>
            <person name="Toyoda A."/>
            <person name="Minakuchi Y."/>
            <person name="Abe K."/>
            <person name="Yokota A."/>
            <person name="Yabe S."/>
        </authorList>
    </citation>
    <scope>NUCLEOTIDE SEQUENCE [LARGE SCALE GENOMIC DNA]</scope>
    <source>
        <strain evidence="2">Uno11</strain>
    </source>
</reference>
<proteinExistence type="predicted"/>
<dbReference type="AlphaFoldDB" id="A0A402AGH4"/>
<dbReference type="EMBL" id="BIFS01000001">
    <property type="protein sequence ID" value="GCE18207.1"/>
    <property type="molecule type" value="Genomic_DNA"/>
</dbReference>
<dbReference type="RefSeq" id="WP_246035322.1">
    <property type="nucleotide sequence ID" value="NZ_BIFS01000001.1"/>
</dbReference>
<dbReference type="Proteomes" id="UP000287188">
    <property type="component" value="Unassembled WGS sequence"/>
</dbReference>
<keyword evidence="2" id="KW-1185">Reference proteome</keyword>
<comment type="caution">
    <text evidence="1">The sequence shown here is derived from an EMBL/GenBank/DDBJ whole genome shotgun (WGS) entry which is preliminary data.</text>
</comment>
<sequence length="316" mass="35510">MRFLPDVFSKQRHRPIRSMLWICTINLLIISANLLQGSQHSQAILLQQQYDQFWQQQNGQDFQKWQANGVVAQNWLAHVNVQLAPMLKAICASEDIDGGHVAFATTVGLCRGKDPYPAGSYDNNSNYYNAGSFYFGTITSPVQVTRHPITTLIASWNATTLPGTWIETHVRVLEGQNWTHWYHLPIWASDTHTITRHSIDNQSDAGGSIETDTFVTNKLPATAYQMKLTFFTINPAFSPHLQRFSVVASYDSSASAPPLFQLIQLPGVAIYPCHNARRCSLNIRHKASAEAARPGAVLPQPAWCWFIGPIYWDNLT</sequence>
<name>A0A402AGH4_9CHLR</name>
<protein>
    <submittedName>
        <fullName evidence="1">Uncharacterized protein</fullName>
    </submittedName>
</protein>